<dbReference type="Pfam" id="PF00020">
    <property type="entry name" value="TNFR_c6"/>
    <property type="match status" value="2"/>
</dbReference>
<reference evidence="5" key="2">
    <citation type="submission" date="2025-09" db="UniProtKB">
        <authorList>
            <consortium name="Ensembl"/>
        </authorList>
    </citation>
    <scope>IDENTIFICATION</scope>
</reference>
<keyword evidence="2" id="KW-0472">Membrane</keyword>
<keyword evidence="3" id="KW-0732">Signal</keyword>
<dbReference type="PANTHER" id="PTHR46875:SF1">
    <property type="entry name" value="TUMOR NECROSIS FACTOR RECEPTOR SUPERFAMILY MEMBER 5"/>
    <property type="match status" value="1"/>
</dbReference>
<feature type="domain" description="TNFR-Cys" evidence="4">
    <location>
        <begin position="61"/>
        <end position="98"/>
    </location>
</feature>
<dbReference type="GeneTree" id="ENSGT00940000173858"/>
<evidence type="ECO:0000256" key="2">
    <source>
        <dbReference type="SAM" id="Phobius"/>
    </source>
</evidence>
<dbReference type="GO" id="GO:0002768">
    <property type="term" value="P:immune response-regulating cell surface receptor signaling pathway"/>
    <property type="evidence" value="ECO:0007669"/>
    <property type="project" value="TreeGrafter"/>
</dbReference>
<dbReference type="GO" id="GO:0035631">
    <property type="term" value="C:CD40 receptor complex"/>
    <property type="evidence" value="ECO:0007669"/>
    <property type="project" value="TreeGrafter"/>
</dbReference>
<reference evidence="5" key="1">
    <citation type="submission" date="2025-08" db="UniProtKB">
        <authorList>
            <consortium name="Ensembl"/>
        </authorList>
    </citation>
    <scope>IDENTIFICATION</scope>
</reference>
<feature type="repeat" description="TNFR-Cys" evidence="1">
    <location>
        <begin position="61"/>
        <end position="98"/>
    </location>
</feature>
<keyword evidence="6" id="KW-1185">Reference proteome</keyword>
<proteinExistence type="predicted"/>
<protein>
    <recommendedName>
        <fullName evidence="4">TNFR-Cys domain-containing protein</fullName>
    </recommendedName>
</protein>
<accession>A0A8C5AWC6</accession>
<dbReference type="InterPro" id="IPR001368">
    <property type="entry name" value="TNFR/NGFR_Cys_rich_reg"/>
</dbReference>
<comment type="caution">
    <text evidence="1">Lacks conserved residue(s) required for the propagation of feature annotation.</text>
</comment>
<dbReference type="Proteomes" id="UP000694546">
    <property type="component" value="Chromosome 13"/>
</dbReference>
<evidence type="ECO:0000313" key="5">
    <source>
        <dbReference type="Ensembl" id="ENSGMOP00000037719.1"/>
    </source>
</evidence>
<name>A0A8C5AWC6_GADMO</name>
<feature type="signal peptide" evidence="3">
    <location>
        <begin position="1"/>
        <end position="18"/>
    </location>
</feature>
<feature type="transmembrane region" description="Helical" evidence="2">
    <location>
        <begin position="196"/>
        <end position="214"/>
    </location>
</feature>
<dbReference type="OMA" id="DGRCCEL"/>
<dbReference type="Gene3D" id="2.10.50.10">
    <property type="entry name" value="Tumor Necrosis Factor Receptor, subunit A, domain 2"/>
    <property type="match status" value="2"/>
</dbReference>
<evidence type="ECO:0000256" key="3">
    <source>
        <dbReference type="SAM" id="SignalP"/>
    </source>
</evidence>
<dbReference type="GO" id="GO:0009897">
    <property type="term" value="C:external side of plasma membrane"/>
    <property type="evidence" value="ECO:0007669"/>
    <property type="project" value="TreeGrafter"/>
</dbReference>
<dbReference type="PROSITE" id="PS00652">
    <property type="entry name" value="TNFR_NGFR_1"/>
    <property type="match status" value="1"/>
</dbReference>
<dbReference type="InterPro" id="IPR052135">
    <property type="entry name" value="TNFRSF5"/>
</dbReference>
<evidence type="ECO:0000259" key="4">
    <source>
        <dbReference type="PROSITE" id="PS50050"/>
    </source>
</evidence>
<dbReference type="SUPFAM" id="SSF57586">
    <property type="entry name" value="TNF receptor-like"/>
    <property type="match status" value="1"/>
</dbReference>
<feature type="chain" id="PRO_5046452016" description="TNFR-Cys domain-containing protein" evidence="3">
    <location>
        <begin position="19"/>
        <end position="255"/>
    </location>
</feature>
<dbReference type="SMART" id="SM00208">
    <property type="entry name" value="TNFR"/>
    <property type="match status" value="3"/>
</dbReference>
<organism evidence="5 6">
    <name type="scientific">Gadus morhua</name>
    <name type="common">Atlantic cod</name>
    <dbReference type="NCBI Taxonomy" id="8049"/>
    <lineage>
        <taxon>Eukaryota</taxon>
        <taxon>Metazoa</taxon>
        <taxon>Chordata</taxon>
        <taxon>Craniata</taxon>
        <taxon>Vertebrata</taxon>
        <taxon>Euteleostomi</taxon>
        <taxon>Actinopterygii</taxon>
        <taxon>Neopterygii</taxon>
        <taxon>Teleostei</taxon>
        <taxon>Neoteleostei</taxon>
        <taxon>Acanthomorphata</taxon>
        <taxon>Zeiogadaria</taxon>
        <taxon>Gadariae</taxon>
        <taxon>Gadiformes</taxon>
        <taxon>Gadoidei</taxon>
        <taxon>Gadidae</taxon>
        <taxon>Gadus</taxon>
    </lineage>
</organism>
<dbReference type="AlphaFoldDB" id="A0A8C5AWC6"/>
<keyword evidence="2" id="KW-1133">Transmembrane helix</keyword>
<evidence type="ECO:0000313" key="6">
    <source>
        <dbReference type="Proteomes" id="UP000694546"/>
    </source>
</evidence>
<keyword evidence="2" id="KW-0812">Transmembrane</keyword>
<dbReference type="Ensembl" id="ENSGMOT00000041997.1">
    <property type="protein sequence ID" value="ENSGMOP00000037719.1"/>
    <property type="gene ID" value="ENSGMOG00000029184.1"/>
</dbReference>
<dbReference type="PANTHER" id="PTHR46875">
    <property type="entry name" value="TUMOR NECROSIS FACTOR RECEPTOR SUPERFAMILY MEMBER 5"/>
    <property type="match status" value="1"/>
</dbReference>
<sequence>MSSLILCFGLLCFLDAWAVHFALSCGELQFQSAEGRCCKSCGKGKYVLVECSKDHETECLPCKPGTYKDSISPSKCQSCLTCSNKTLEQCTKTTNAKCSCSEGYMCSDEHCSKCEVKKRCQLGEKLKRKGNKDFSYECEPCPDKTYSDTHDGNCKSITQCSDSGLFEVFPGNKTHNARCSLYDAEVPYRWESTISVINLACSILLLLILLYACVKKTMRHTHANDIAVFAPVSTTTPEYPYPKEEIGEKFSICQL</sequence>
<evidence type="ECO:0000256" key="1">
    <source>
        <dbReference type="PROSITE-ProRule" id="PRU00206"/>
    </source>
</evidence>
<dbReference type="PROSITE" id="PS50050">
    <property type="entry name" value="TNFR_NGFR_2"/>
    <property type="match status" value="1"/>
</dbReference>